<protein>
    <submittedName>
        <fullName evidence="3">Uncharacterized protein</fullName>
    </submittedName>
</protein>
<dbReference type="Proteomes" id="UP001165085">
    <property type="component" value="Unassembled WGS sequence"/>
</dbReference>
<dbReference type="InterPro" id="IPR015421">
    <property type="entry name" value="PyrdxlP-dep_Trfase_major"/>
</dbReference>
<dbReference type="GO" id="GO:0046921">
    <property type="term" value="F:alpha-(1-&gt;6)-fucosyltransferase activity"/>
    <property type="evidence" value="ECO:0007669"/>
    <property type="project" value="TreeGrafter"/>
</dbReference>
<dbReference type="EMBL" id="BRXY01000583">
    <property type="protein sequence ID" value="GMI01857.1"/>
    <property type="molecule type" value="Genomic_DNA"/>
</dbReference>
<dbReference type="PANTHER" id="PTHR13132:SF29">
    <property type="entry name" value="ALPHA-(1,6)-FUCOSYLTRANSFERASE"/>
    <property type="match status" value="1"/>
</dbReference>
<dbReference type="GO" id="GO:0006487">
    <property type="term" value="P:protein N-linked glycosylation"/>
    <property type="evidence" value="ECO:0007669"/>
    <property type="project" value="TreeGrafter"/>
</dbReference>
<dbReference type="Gene3D" id="3.40.50.11350">
    <property type="match status" value="1"/>
</dbReference>
<sequence length="1026" mass="113837">MKPSPRIPRCIALIVLTLSTIVILSTCFAEAGEEVLGQRRSSQHGPGRSITNQDSASLLLASELQLQQHPIDCAQARILVYNLKHLEGEGMGGILLNAAGAVAQAYYEGRTAILSDDPLSYGVPTEDCKEEHQWDCWVKPLSSCRLNGSVSSAELDNATARFGKVPRVNIQSKKERAKFDAFLTNSIKARNHTDRVVYDHPLLSDAALYTCPKKYRDMVPDCDKWWAGELMAYVFRLEPGLQKALDDYTSEIGYGQKSVAMHVRRGDAIDYLPEKLVTGGGQLQSQYDWPEYMRLLDLTREELTVAGTPPESIFIATDDKAAESQLPSDGFLPASSKFPAAKVTLSKWAKLSRQDETAVRRARKKGGEAAFDMVTEAVADLHLLSLASVFIGSTSSTFGAFSSQCGMQSRGHNGAPKRINYVDASDIASGKYKCPVTSYMSLSSHDFDTVSKILLDKSALWWGEGAVFFNLTSGIPQYKVDVVKLLFPPSAAADHPPIDHPSAKEEKKEFAKTIDAKLLIMEAVAPRKNDNVIMYDTKEYPFAEIIKKVIAPAAQDLSLIHEVQSVDNVALQLKASNLNPLNGSMSEFHDAFYCRLNSDDKWPEFMEVWLKFVKEVVMPFFPNTAELVYQKTPTFRVQLPGSATVFSLHSDGDPTNLHPAGEVNFILPLSSGCGNSASTWVESLPFLGDYHPLGMDYGELNVFDGNRCRHYNKKNVESPACTRVSFDFRAMTREAYKRTVEEQEIPITSFTTKQKFLIGSYYTTIRSDDNIAAGKAFDPPGRISENSVCPAEQDMGELHLDPVALSHVMKQYDLKDPWDVVALFENQVAEYAGSKYAVALDTCTFAIFMALKYLNATDTVTIPASTYISVPASILHAGLEVKFDADLEWSGTYRLDPYPVVDGAVRFTSGMYEKGTLHCLSFHRRKHLQIGRGGMILTDDFEAARWLRLARYNGRRTDIKYQEQEDFEVVGWNSYMTPEAAARGVYLMAKIPKHNADKSGSDGYSDLSKISVLQPRNPAAGPQQDI</sequence>
<feature type="region of interest" description="Disordered" evidence="1">
    <location>
        <begin position="996"/>
        <end position="1026"/>
    </location>
</feature>
<feature type="chain" id="PRO_5040815173" evidence="2">
    <location>
        <begin position="32"/>
        <end position="1026"/>
    </location>
</feature>
<dbReference type="InterPro" id="IPR015424">
    <property type="entry name" value="PyrdxlP-dep_Trfase"/>
</dbReference>
<keyword evidence="4" id="KW-1185">Reference proteome</keyword>
<dbReference type="InterPro" id="IPR000653">
    <property type="entry name" value="DegT/StrS_aminotransferase"/>
</dbReference>
<dbReference type="OrthoDB" id="190420at2759"/>
<dbReference type="Gene3D" id="3.40.640.10">
    <property type="entry name" value="Type I PLP-dependent aspartate aminotransferase-like (Major domain)"/>
    <property type="match status" value="2"/>
</dbReference>
<dbReference type="AlphaFoldDB" id="A0A9W7C4N8"/>
<organism evidence="3 4">
    <name type="scientific">Triparma strigata</name>
    <dbReference type="NCBI Taxonomy" id="1606541"/>
    <lineage>
        <taxon>Eukaryota</taxon>
        <taxon>Sar</taxon>
        <taxon>Stramenopiles</taxon>
        <taxon>Ochrophyta</taxon>
        <taxon>Bolidophyceae</taxon>
        <taxon>Parmales</taxon>
        <taxon>Triparmaceae</taxon>
        <taxon>Triparma</taxon>
    </lineage>
</organism>
<evidence type="ECO:0000256" key="2">
    <source>
        <dbReference type="SAM" id="SignalP"/>
    </source>
</evidence>
<dbReference type="PANTHER" id="PTHR13132">
    <property type="entry name" value="ALPHA- 1,6 -FUCOSYLTRANSFERASE"/>
    <property type="match status" value="1"/>
</dbReference>
<comment type="caution">
    <text evidence="3">The sequence shown here is derived from an EMBL/GenBank/DDBJ whole genome shotgun (WGS) entry which is preliminary data.</text>
</comment>
<feature type="signal peptide" evidence="2">
    <location>
        <begin position="1"/>
        <end position="31"/>
    </location>
</feature>
<name>A0A9W7C4N8_9STRA</name>
<evidence type="ECO:0000313" key="4">
    <source>
        <dbReference type="Proteomes" id="UP001165085"/>
    </source>
</evidence>
<keyword evidence="2" id="KW-0732">Signal</keyword>
<dbReference type="Pfam" id="PF01041">
    <property type="entry name" value="DegT_DnrJ_EryC1"/>
    <property type="match status" value="2"/>
</dbReference>
<evidence type="ECO:0000313" key="3">
    <source>
        <dbReference type="EMBL" id="GMI01857.1"/>
    </source>
</evidence>
<evidence type="ECO:0000256" key="1">
    <source>
        <dbReference type="SAM" id="MobiDB-lite"/>
    </source>
</evidence>
<gene>
    <name evidence="3" type="ORF">TrST_g10438</name>
</gene>
<accession>A0A9W7C4N8</accession>
<proteinExistence type="predicted"/>
<reference evidence="4" key="1">
    <citation type="journal article" date="2023" name="Commun. Biol.">
        <title>Genome analysis of Parmales, the sister group of diatoms, reveals the evolutionary specialization of diatoms from phago-mixotrophs to photoautotrophs.</title>
        <authorList>
            <person name="Ban H."/>
            <person name="Sato S."/>
            <person name="Yoshikawa S."/>
            <person name="Yamada K."/>
            <person name="Nakamura Y."/>
            <person name="Ichinomiya M."/>
            <person name="Sato N."/>
            <person name="Blanc-Mathieu R."/>
            <person name="Endo H."/>
            <person name="Kuwata A."/>
            <person name="Ogata H."/>
        </authorList>
    </citation>
    <scope>NUCLEOTIDE SEQUENCE [LARGE SCALE GENOMIC DNA]</scope>
    <source>
        <strain evidence="4">NIES 3701</strain>
    </source>
</reference>
<dbReference type="SUPFAM" id="SSF53383">
    <property type="entry name" value="PLP-dependent transferases"/>
    <property type="match status" value="1"/>
</dbReference>